<gene>
    <name evidence="1" type="ORF">CARN5_1070</name>
</gene>
<evidence type="ECO:0000313" key="1">
    <source>
        <dbReference type="EMBL" id="CBI05449.1"/>
    </source>
</evidence>
<sequence length="23" mass="2366">MIFIGEASVAFGDLEVLTLLAVG</sequence>
<comment type="caution">
    <text evidence="1">The sequence shown here is derived from an EMBL/GenBank/DDBJ whole genome shotgun (WGS) entry which is preliminary data.</text>
</comment>
<accession>E6QE23</accession>
<dbReference type="AlphaFoldDB" id="E6QE23"/>
<proteinExistence type="predicted"/>
<organism evidence="1">
    <name type="scientific">mine drainage metagenome</name>
    <dbReference type="NCBI Taxonomy" id="410659"/>
    <lineage>
        <taxon>unclassified sequences</taxon>
        <taxon>metagenomes</taxon>
        <taxon>ecological metagenomes</taxon>
    </lineage>
</organism>
<reference evidence="1" key="1">
    <citation type="submission" date="2009-10" db="EMBL/GenBank/DDBJ databases">
        <title>Diversity of trophic interactions inside an arsenic-rich microbial ecosystem.</title>
        <authorList>
            <person name="Bertin P.N."/>
            <person name="Heinrich-Salmeron A."/>
            <person name="Pelletier E."/>
            <person name="Goulhen-Chollet F."/>
            <person name="Arsene-Ploetze F."/>
            <person name="Gallien S."/>
            <person name="Calteau A."/>
            <person name="Vallenet D."/>
            <person name="Casiot C."/>
            <person name="Chane-Woon-Ming B."/>
            <person name="Giloteaux L."/>
            <person name="Barakat M."/>
            <person name="Bonnefoy V."/>
            <person name="Bruneel O."/>
            <person name="Chandler M."/>
            <person name="Cleiss J."/>
            <person name="Duran R."/>
            <person name="Elbaz-Poulichet F."/>
            <person name="Fonknechten N."/>
            <person name="Lauga B."/>
            <person name="Mornico D."/>
            <person name="Ortet P."/>
            <person name="Schaeffer C."/>
            <person name="Siguier P."/>
            <person name="Alexander Thil Smith A."/>
            <person name="Van Dorsselaer A."/>
            <person name="Weissenbach J."/>
            <person name="Medigue C."/>
            <person name="Le Paslier D."/>
        </authorList>
    </citation>
    <scope>NUCLEOTIDE SEQUENCE</scope>
</reference>
<protein>
    <submittedName>
        <fullName evidence="1">Paraquat-inducible protein A (Part 2)</fullName>
    </submittedName>
</protein>
<dbReference type="EMBL" id="CABP01000117">
    <property type="protein sequence ID" value="CBI05449.1"/>
    <property type="molecule type" value="Genomic_DNA"/>
</dbReference>
<name>E6QE23_9ZZZZ</name>